<proteinExistence type="predicted"/>
<dbReference type="eggNOG" id="COG5496">
    <property type="taxonomic scope" value="Bacteria"/>
</dbReference>
<dbReference type="RefSeq" id="WP_011388492.1">
    <property type="nucleotide sequence ID" value="NC_007643.1"/>
</dbReference>
<dbReference type="PANTHER" id="PTHR36934:SF1">
    <property type="entry name" value="THIOESTERASE DOMAIN-CONTAINING PROTEIN"/>
    <property type="match status" value="1"/>
</dbReference>
<feature type="domain" description="Fluoroacetyl-CoA-specific thioesterase-like" evidence="3">
    <location>
        <begin position="34"/>
        <end position="124"/>
    </location>
</feature>
<protein>
    <submittedName>
        <fullName evidence="4">Thioesterase superfamily</fullName>
    </submittedName>
</protein>
<evidence type="ECO:0000259" key="3">
    <source>
        <dbReference type="Pfam" id="PF22636"/>
    </source>
</evidence>
<feature type="binding site" evidence="2">
    <location>
        <position position="120"/>
    </location>
    <ligand>
        <name>substrate</name>
    </ligand>
</feature>
<dbReference type="Pfam" id="PF22636">
    <property type="entry name" value="FlK"/>
    <property type="match status" value="1"/>
</dbReference>
<keyword evidence="5" id="KW-1185">Reference proteome</keyword>
<dbReference type="EMBL" id="CP000230">
    <property type="protein sequence ID" value="ABC21538.1"/>
    <property type="molecule type" value="Genomic_DNA"/>
</dbReference>
<evidence type="ECO:0000313" key="4">
    <source>
        <dbReference type="EMBL" id="ABC21538.1"/>
    </source>
</evidence>
<accession>Q2RWF7</accession>
<dbReference type="STRING" id="269796.Rru_A0734"/>
<gene>
    <name evidence="4" type="ordered locus">Rru_A0734</name>
</gene>
<evidence type="ECO:0000256" key="2">
    <source>
        <dbReference type="PIRSR" id="PIRSR014972-2"/>
    </source>
</evidence>
<dbReference type="KEGG" id="rru:Rru_A0734"/>
<evidence type="ECO:0000256" key="1">
    <source>
        <dbReference type="PIRSR" id="PIRSR014972-1"/>
    </source>
</evidence>
<feature type="active site" evidence="1">
    <location>
        <position position="42"/>
    </location>
</feature>
<dbReference type="EnsemblBacteria" id="ABC21538">
    <property type="protein sequence ID" value="ABC21538"/>
    <property type="gene ID" value="Rru_A0734"/>
</dbReference>
<evidence type="ECO:0000313" key="5">
    <source>
        <dbReference type="Proteomes" id="UP000001929"/>
    </source>
</evidence>
<dbReference type="SUPFAM" id="SSF54637">
    <property type="entry name" value="Thioesterase/thiol ester dehydrase-isomerase"/>
    <property type="match status" value="1"/>
</dbReference>
<dbReference type="InterPro" id="IPR025540">
    <property type="entry name" value="FlK"/>
</dbReference>
<dbReference type="HOGENOM" id="CLU_119426_0_1_5"/>
<dbReference type="PIRSF" id="PIRSF014972">
    <property type="entry name" value="FlK"/>
    <property type="match status" value="1"/>
</dbReference>
<feature type="active site" evidence="1">
    <location>
        <position position="50"/>
    </location>
</feature>
<dbReference type="AlphaFoldDB" id="Q2RWF7"/>
<sequence>MRDVLKVGMGETLSFEVPREKTVPFLYPESAEFQAIPEVFATGYMIGLMEWCCVRSLAPALEDGEGSLGIAINVSHLAPTPPGARVVVEAKIIAIDGRKVSWHVVARDEVDLIGEGTIGRAVVRWSSFTQRLAEKAATIAARRATKPSGTD</sequence>
<dbReference type="InterPro" id="IPR054485">
    <property type="entry name" value="FlK-like_dom"/>
</dbReference>
<feature type="active site" evidence="1">
    <location>
        <position position="76"/>
    </location>
</feature>
<dbReference type="Proteomes" id="UP000001929">
    <property type="component" value="Chromosome"/>
</dbReference>
<name>Q2RWF7_RHORT</name>
<dbReference type="Gene3D" id="3.10.129.10">
    <property type="entry name" value="Hotdog Thioesterase"/>
    <property type="match status" value="1"/>
</dbReference>
<feature type="binding site" evidence="2">
    <location>
        <position position="69"/>
    </location>
    <ligand>
        <name>substrate</name>
    </ligand>
</feature>
<dbReference type="PhylomeDB" id="Q2RWF7"/>
<dbReference type="PANTHER" id="PTHR36934">
    <property type="entry name" value="BLR0278 PROTEIN"/>
    <property type="match status" value="1"/>
</dbReference>
<reference evidence="4 5" key="1">
    <citation type="journal article" date="2011" name="Stand. Genomic Sci.">
        <title>Complete genome sequence of Rhodospirillum rubrum type strain (S1).</title>
        <authorList>
            <person name="Munk A.C."/>
            <person name="Copeland A."/>
            <person name="Lucas S."/>
            <person name="Lapidus A."/>
            <person name="Del Rio T.G."/>
            <person name="Barry K."/>
            <person name="Detter J.C."/>
            <person name="Hammon N."/>
            <person name="Israni S."/>
            <person name="Pitluck S."/>
            <person name="Brettin T."/>
            <person name="Bruce D."/>
            <person name="Han C."/>
            <person name="Tapia R."/>
            <person name="Gilna P."/>
            <person name="Schmutz J."/>
            <person name="Larimer F."/>
            <person name="Land M."/>
            <person name="Kyrpides N.C."/>
            <person name="Mavromatis K."/>
            <person name="Richardson P."/>
            <person name="Rohde M."/>
            <person name="Goker M."/>
            <person name="Klenk H.P."/>
            <person name="Zhang Y."/>
            <person name="Roberts G.P."/>
            <person name="Reslewic S."/>
            <person name="Schwartz D.C."/>
        </authorList>
    </citation>
    <scope>NUCLEOTIDE SEQUENCE [LARGE SCALE GENOMIC DNA]</scope>
    <source>
        <strain evidence="5">ATCC 11170 / ATH 1.1.1 / DSM 467 / LMG 4362 / NCIMB 8255 / S1</strain>
    </source>
</reference>
<organism evidence="4 5">
    <name type="scientific">Rhodospirillum rubrum (strain ATCC 11170 / ATH 1.1.1 / DSM 467 / LMG 4362 / NCIMB 8255 / S1)</name>
    <dbReference type="NCBI Taxonomy" id="269796"/>
    <lineage>
        <taxon>Bacteria</taxon>
        <taxon>Pseudomonadati</taxon>
        <taxon>Pseudomonadota</taxon>
        <taxon>Alphaproteobacteria</taxon>
        <taxon>Rhodospirillales</taxon>
        <taxon>Rhodospirillaceae</taxon>
        <taxon>Rhodospirillum</taxon>
    </lineage>
</organism>
<dbReference type="InterPro" id="IPR029069">
    <property type="entry name" value="HotDog_dom_sf"/>
</dbReference>
<dbReference type="PATRIC" id="fig|269796.9.peg.786"/>